<sequence length="337" mass="39228">MRSFNSLSPSGSSPRLPFEEETERCKVFVGHVPLEMNECGLVDIFKSIGPVKNAKILRDRLTGQSRECAYICFSSEYFAKKATKIRNFFDPISKQRMVVNIYNRKIAGRDAEEMDLNWSKPTTISRRYSPNFVQIDDIFESISAEVPKSGEPVPESHSSRKYSLDDTAKEMARREHLEEIEDRTSPGNKAIFVGRFMPELNEWHIREHFSHCGTITFVKMFSTAFRVEFAQQRMAAIAIREMNGKDWGITGRKFICDWWSCSKTDRMQKLKRCSKKQRLSKSPIRQKSEGKKEEKKLRNSEDELYLPLTKKTVPPPPALYEYLSTSEKQIRLLKRER</sequence>
<keyword evidence="6" id="KW-1185">Reference proteome</keyword>
<dbReference type="Proteomes" id="UP000887572">
    <property type="component" value="Unplaced"/>
</dbReference>
<evidence type="ECO:0000256" key="1">
    <source>
        <dbReference type="ARBA" id="ARBA00022737"/>
    </source>
</evidence>
<evidence type="ECO:0000259" key="5">
    <source>
        <dbReference type="PROSITE" id="PS50102"/>
    </source>
</evidence>
<evidence type="ECO:0000313" key="6">
    <source>
        <dbReference type="Proteomes" id="UP000887572"/>
    </source>
</evidence>
<dbReference type="Pfam" id="PF00076">
    <property type="entry name" value="RRM_1"/>
    <property type="match status" value="2"/>
</dbReference>
<organism evidence="6 7">
    <name type="scientific">Globodera rostochiensis</name>
    <name type="common">Golden nematode worm</name>
    <name type="synonym">Heterodera rostochiensis</name>
    <dbReference type="NCBI Taxonomy" id="31243"/>
    <lineage>
        <taxon>Eukaryota</taxon>
        <taxon>Metazoa</taxon>
        <taxon>Ecdysozoa</taxon>
        <taxon>Nematoda</taxon>
        <taxon>Chromadorea</taxon>
        <taxon>Rhabditida</taxon>
        <taxon>Tylenchina</taxon>
        <taxon>Tylenchomorpha</taxon>
        <taxon>Tylenchoidea</taxon>
        <taxon>Heteroderidae</taxon>
        <taxon>Heteroderinae</taxon>
        <taxon>Globodera</taxon>
    </lineage>
</organism>
<feature type="domain" description="RRM" evidence="5">
    <location>
        <begin position="189"/>
        <end position="254"/>
    </location>
</feature>
<evidence type="ECO:0000313" key="7">
    <source>
        <dbReference type="WBParaSite" id="Gr19_v10_g4759.t1"/>
    </source>
</evidence>
<dbReference type="PROSITE" id="PS50102">
    <property type="entry name" value="RRM"/>
    <property type="match status" value="2"/>
</dbReference>
<dbReference type="InterPro" id="IPR035979">
    <property type="entry name" value="RBD_domain_sf"/>
</dbReference>
<keyword evidence="1" id="KW-0677">Repeat</keyword>
<dbReference type="WBParaSite" id="Gr19_v10_g4759.t1">
    <property type="protein sequence ID" value="Gr19_v10_g4759.t1"/>
    <property type="gene ID" value="Gr19_v10_g4759"/>
</dbReference>
<proteinExistence type="predicted"/>
<feature type="region of interest" description="Disordered" evidence="4">
    <location>
        <begin position="275"/>
        <end position="319"/>
    </location>
</feature>
<evidence type="ECO:0000256" key="2">
    <source>
        <dbReference type="ARBA" id="ARBA00022884"/>
    </source>
</evidence>
<dbReference type="PANTHER" id="PTHR24012">
    <property type="entry name" value="RNA BINDING PROTEIN"/>
    <property type="match status" value="1"/>
</dbReference>
<evidence type="ECO:0000256" key="4">
    <source>
        <dbReference type="SAM" id="MobiDB-lite"/>
    </source>
</evidence>
<dbReference type="GO" id="GO:0003723">
    <property type="term" value="F:RNA binding"/>
    <property type="evidence" value="ECO:0007669"/>
    <property type="project" value="UniProtKB-UniRule"/>
</dbReference>
<dbReference type="SUPFAM" id="SSF54928">
    <property type="entry name" value="RNA-binding domain, RBD"/>
    <property type="match status" value="1"/>
</dbReference>
<protein>
    <submittedName>
        <fullName evidence="7">RRM domain-containing protein</fullName>
    </submittedName>
</protein>
<keyword evidence="2 3" id="KW-0694">RNA-binding</keyword>
<accession>A0A914HWD2</accession>
<dbReference type="CDD" id="cd00590">
    <property type="entry name" value="RRM_SF"/>
    <property type="match status" value="1"/>
</dbReference>
<evidence type="ECO:0000256" key="3">
    <source>
        <dbReference type="PROSITE-ProRule" id="PRU00176"/>
    </source>
</evidence>
<dbReference type="SMART" id="SM00360">
    <property type="entry name" value="RRM"/>
    <property type="match status" value="2"/>
</dbReference>
<dbReference type="Gene3D" id="3.30.70.330">
    <property type="match status" value="2"/>
</dbReference>
<feature type="compositionally biased region" description="Basic and acidic residues" evidence="4">
    <location>
        <begin position="286"/>
        <end position="301"/>
    </location>
</feature>
<reference evidence="7" key="1">
    <citation type="submission" date="2022-11" db="UniProtKB">
        <authorList>
            <consortium name="WormBaseParasite"/>
        </authorList>
    </citation>
    <scope>IDENTIFICATION</scope>
</reference>
<dbReference type="AlphaFoldDB" id="A0A914HWD2"/>
<dbReference type="InterPro" id="IPR000504">
    <property type="entry name" value="RRM_dom"/>
</dbReference>
<dbReference type="InterPro" id="IPR012677">
    <property type="entry name" value="Nucleotide-bd_a/b_plait_sf"/>
</dbReference>
<name>A0A914HWD2_GLORO</name>
<feature type="domain" description="RRM" evidence="5">
    <location>
        <begin position="25"/>
        <end position="121"/>
    </location>
</feature>